<organism evidence="3 4">
    <name type="scientific">Trichobilharzia regenti</name>
    <name type="common">Nasal bird schistosome</name>
    <dbReference type="NCBI Taxonomy" id="157069"/>
    <lineage>
        <taxon>Eukaryota</taxon>
        <taxon>Metazoa</taxon>
        <taxon>Spiralia</taxon>
        <taxon>Lophotrochozoa</taxon>
        <taxon>Platyhelminthes</taxon>
        <taxon>Trematoda</taxon>
        <taxon>Digenea</taxon>
        <taxon>Strigeidida</taxon>
        <taxon>Schistosomatoidea</taxon>
        <taxon>Schistosomatidae</taxon>
        <taxon>Trichobilharzia</taxon>
    </lineage>
</organism>
<dbReference type="WBParaSite" id="TREG1_50100.1">
    <property type="protein sequence ID" value="TREG1_50100.1"/>
    <property type="gene ID" value="TREG1_50100"/>
</dbReference>
<name>A0AA85JTF0_TRIRE</name>
<dbReference type="PROSITE" id="PS50888">
    <property type="entry name" value="BHLH"/>
    <property type="match status" value="1"/>
</dbReference>
<dbReference type="Gene3D" id="4.10.280.10">
    <property type="entry name" value="Helix-loop-helix DNA-binding domain"/>
    <property type="match status" value="1"/>
</dbReference>
<evidence type="ECO:0000313" key="3">
    <source>
        <dbReference type="Proteomes" id="UP000050795"/>
    </source>
</evidence>
<feature type="region of interest" description="Disordered" evidence="1">
    <location>
        <begin position="1"/>
        <end position="73"/>
    </location>
</feature>
<dbReference type="AlphaFoldDB" id="A0AA85JTF0"/>
<feature type="region of interest" description="Disordered" evidence="1">
    <location>
        <begin position="385"/>
        <end position="418"/>
    </location>
</feature>
<dbReference type="InterPro" id="IPR011598">
    <property type="entry name" value="bHLH_dom"/>
</dbReference>
<reference evidence="4" key="2">
    <citation type="submission" date="2023-11" db="UniProtKB">
        <authorList>
            <consortium name="WormBaseParasite"/>
        </authorList>
    </citation>
    <scope>IDENTIFICATION</scope>
</reference>
<keyword evidence="3" id="KW-1185">Reference proteome</keyword>
<feature type="compositionally biased region" description="Pro residues" evidence="1">
    <location>
        <begin position="434"/>
        <end position="447"/>
    </location>
</feature>
<feature type="compositionally biased region" description="Basic and acidic residues" evidence="1">
    <location>
        <begin position="57"/>
        <end position="71"/>
    </location>
</feature>
<dbReference type="Pfam" id="PF00010">
    <property type="entry name" value="HLH"/>
    <property type="match status" value="1"/>
</dbReference>
<feature type="domain" description="BHLH" evidence="2">
    <location>
        <begin position="62"/>
        <end position="119"/>
    </location>
</feature>
<dbReference type="SUPFAM" id="SSF47459">
    <property type="entry name" value="HLH, helix-loop-helix DNA-binding domain"/>
    <property type="match status" value="1"/>
</dbReference>
<evidence type="ECO:0000313" key="4">
    <source>
        <dbReference type="WBParaSite" id="TREG1_50100.1"/>
    </source>
</evidence>
<dbReference type="Proteomes" id="UP000050795">
    <property type="component" value="Unassembled WGS sequence"/>
</dbReference>
<feature type="compositionally biased region" description="Polar residues" evidence="1">
    <location>
        <begin position="21"/>
        <end position="39"/>
    </location>
</feature>
<evidence type="ECO:0000256" key="1">
    <source>
        <dbReference type="SAM" id="MobiDB-lite"/>
    </source>
</evidence>
<proteinExistence type="predicted"/>
<feature type="region of interest" description="Disordered" evidence="1">
    <location>
        <begin position="428"/>
        <end position="447"/>
    </location>
</feature>
<dbReference type="GO" id="GO:0046983">
    <property type="term" value="F:protein dimerization activity"/>
    <property type="evidence" value="ECO:0007669"/>
    <property type="project" value="InterPro"/>
</dbReference>
<protein>
    <recommendedName>
        <fullName evidence="2">BHLH domain-containing protein</fullName>
    </recommendedName>
</protein>
<sequence>MIPFTDTRGDFTRVPPIYSPPNITTNSAQPTGSNISETVPKSKVPSRRGRRSNVPPEIREQTRRLKKQNMERRRRACISDKMNALHNLAMNLIGIDPEENHKVEKADILNLCHTVFEGIVKIVNDDPQLKSRLKKLRNNLNESFTCPSMSSTKKTMPSLSTDETMQNSLKLKQENTSMNIHNDNLHHSQNSNLDRIQLFNAQLKQSSPSSFHLSSCTDFYQRFNEENKENQGIQLYTENSLSFDKDCSSIAQPTSSIANPLLLSPPAPSSSFYSCSTPMNNKHQKSGMYSHGNSVFTQYHSTPLKSTGMTHSSFINSDSGYHSSGYTTNSNMYNNESDINITSIDASTSELNVIQSSNGTLLSNPMTVMTSSSSPSTSLLQVNSSSSAFKVPKKRLTDRHSNNNNNNMTGNIHIPMTTNTNNTNNRTMNSTKPNFPPLPPMWRPYLD</sequence>
<evidence type="ECO:0000259" key="2">
    <source>
        <dbReference type="PROSITE" id="PS50888"/>
    </source>
</evidence>
<dbReference type="InterPro" id="IPR036638">
    <property type="entry name" value="HLH_DNA-bd_sf"/>
</dbReference>
<accession>A0AA85JTF0</accession>
<reference evidence="3" key="1">
    <citation type="submission" date="2022-06" db="EMBL/GenBank/DDBJ databases">
        <authorList>
            <person name="Berger JAMES D."/>
            <person name="Berger JAMES D."/>
        </authorList>
    </citation>
    <scope>NUCLEOTIDE SEQUENCE [LARGE SCALE GENOMIC DNA]</scope>
</reference>